<reference evidence="1 2" key="1">
    <citation type="submission" date="2021-03" db="EMBL/GenBank/DDBJ databases">
        <title>Sneathiella sp. CAU 1612 isolated from Kang Won-do.</title>
        <authorList>
            <person name="Kim W."/>
        </authorList>
    </citation>
    <scope>NUCLEOTIDE SEQUENCE [LARGE SCALE GENOMIC DNA]</scope>
    <source>
        <strain evidence="1 2">CAU 1612</strain>
    </source>
</reference>
<dbReference type="Proteomes" id="UP000664761">
    <property type="component" value="Unassembled WGS sequence"/>
</dbReference>
<proteinExistence type="predicted"/>
<evidence type="ECO:0000313" key="1">
    <source>
        <dbReference type="EMBL" id="MBO0334183.1"/>
    </source>
</evidence>
<organism evidence="1 2">
    <name type="scientific">Sneathiella sedimenti</name>
    <dbReference type="NCBI Taxonomy" id="2816034"/>
    <lineage>
        <taxon>Bacteria</taxon>
        <taxon>Pseudomonadati</taxon>
        <taxon>Pseudomonadota</taxon>
        <taxon>Alphaproteobacteria</taxon>
        <taxon>Sneathiellales</taxon>
        <taxon>Sneathiellaceae</taxon>
        <taxon>Sneathiella</taxon>
    </lineage>
</organism>
<keyword evidence="2" id="KW-1185">Reference proteome</keyword>
<protein>
    <submittedName>
        <fullName evidence="1">Uncharacterized protein</fullName>
    </submittedName>
</protein>
<dbReference type="RefSeq" id="WP_207045681.1">
    <property type="nucleotide sequence ID" value="NZ_JAFLNC010000003.1"/>
</dbReference>
<gene>
    <name evidence="1" type="ORF">J0X12_11180</name>
</gene>
<accession>A0ABS3F6R7</accession>
<comment type="caution">
    <text evidence="1">The sequence shown here is derived from an EMBL/GenBank/DDBJ whole genome shotgun (WGS) entry which is preliminary data.</text>
</comment>
<name>A0ABS3F6R7_9PROT</name>
<dbReference type="EMBL" id="JAFLNC010000003">
    <property type="protein sequence ID" value="MBO0334183.1"/>
    <property type="molecule type" value="Genomic_DNA"/>
</dbReference>
<evidence type="ECO:0000313" key="2">
    <source>
        <dbReference type="Proteomes" id="UP000664761"/>
    </source>
</evidence>
<sequence>MNDGESDSLAASDLLTPRDNLPWRSEAPTLKGWARPFIVDNQVTRAHRKSIIEQERTERTILRDTVDSELARLSSTKRRFWIAEYKFLEKQLTFRQLVAYAPSFLSLSRLMPEKLVYCRRMVVRKYLEQNTLPKSAFVAKLCRQFVRTSALFYPAEKLIEAVEKFLCLAARSADQSKAVNRHRVAMEVRALHLMSDREICDQFRCEEEYLNELELLTRYARHYRLTIDDIFRISAAEIRRFWNIEG</sequence>